<keyword evidence="1" id="KW-0059">Arsenical resistance</keyword>
<gene>
    <name evidence="3" type="ORF">CHU95_21720</name>
</gene>
<dbReference type="OrthoDB" id="9793058at2"/>
<reference evidence="3 4" key="1">
    <citation type="submission" date="2017-07" db="EMBL/GenBank/DDBJ databases">
        <title>Niveispirillum cyanobacteriorum sp. nov., isolated from cyanobacterial aggregates in a eutrophic lake.</title>
        <authorList>
            <person name="Cai H."/>
        </authorList>
    </citation>
    <scope>NUCLEOTIDE SEQUENCE [LARGE SCALE GENOMIC DNA]</scope>
    <source>
        <strain evidence="4">TH1-14</strain>
    </source>
</reference>
<dbReference type="InterPro" id="IPR023485">
    <property type="entry name" value="Ptyr_pPase"/>
</dbReference>
<evidence type="ECO:0000313" key="3">
    <source>
        <dbReference type="EMBL" id="OYQ31751.1"/>
    </source>
</evidence>
<dbReference type="PANTHER" id="PTHR43428:SF1">
    <property type="entry name" value="ARSENATE REDUCTASE"/>
    <property type="match status" value="1"/>
</dbReference>
<name>A0A255YRD9_9PROT</name>
<dbReference type="SMART" id="SM00226">
    <property type="entry name" value="LMWPc"/>
    <property type="match status" value="1"/>
</dbReference>
<dbReference type="InterPro" id="IPR036196">
    <property type="entry name" value="Ptyr_pPase_sf"/>
</dbReference>
<dbReference type="SUPFAM" id="SSF52788">
    <property type="entry name" value="Phosphotyrosine protein phosphatases I"/>
    <property type="match status" value="1"/>
</dbReference>
<dbReference type="Pfam" id="PF01451">
    <property type="entry name" value="LMWPc"/>
    <property type="match status" value="1"/>
</dbReference>
<dbReference type="AlphaFoldDB" id="A0A255YRD9"/>
<evidence type="ECO:0000313" key="4">
    <source>
        <dbReference type="Proteomes" id="UP000216998"/>
    </source>
</evidence>
<evidence type="ECO:0000256" key="1">
    <source>
        <dbReference type="ARBA" id="ARBA00022849"/>
    </source>
</evidence>
<dbReference type="GO" id="GO:0046685">
    <property type="term" value="P:response to arsenic-containing substance"/>
    <property type="evidence" value="ECO:0007669"/>
    <property type="project" value="UniProtKB-KW"/>
</dbReference>
<dbReference type="PANTHER" id="PTHR43428">
    <property type="entry name" value="ARSENATE REDUCTASE"/>
    <property type="match status" value="1"/>
</dbReference>
<organism evidence="3 4">
    <name type="scientific">Niveispirillum lacus</name>
    <dbReference type="NCBI Taxonomy" id="1981099"/>
    <lineage>
        <taxon>Bacteria</taxon>
        <taxon>Pseudomonadati</taxon>
        <taxon>Pseudomonadota</taxon>
        <taxon>Alphaproteobacteria</taxon>
        <taxon>Rhodospirillales</taxon>
        <taxon>Azospirillaceae</taxon>
        <taxon>Niveispirillum</taxon>
    </lineage>
</organism>
<dbReference type="Proteomes" id="UP000216998">
    <property type="component" value="Unassembled WGS sequence"/>
</dbReference>
<sequence>MSPDRPFNVLFVCRRNASRSLMAEGLLRKWGAGRFDTFSAGPEPREVADPITLELLGRVGIETETLRPKQWGLFTGPDAPDLDFVFHVCEQSAALKQPAWTGNPMIVTWRFPDPLALEGSETERRALLNLVFGMVERRVKLLCALPDHRLARLTASDVSDIALAG</sequence>
<protein>
    <submittedName>
        <fullName evidence="3">Protein-tyrosine-phosphatase</fullName>
    </submittedName>
</protein>
<dbReference type="EMBL" id="NOXU01000032">
    <property type="protein sequence ID" value="OYQ31751.1"/>
    <property type="molecule type" value="Genomic_DNA"/>
</dbReference>
<keyword evidence="4" id="KW-1185">Reference proteome</keyword>
<dbReference type="Gene3D" id="3.40.50.2300">
    <property type="match status" value="1"/>
</dbReference>
<comment type="caution">
    <text evidence="3">The sequence shown here is derived from an EMBL/GenBank/DDBJ whole genome shotgun (WGS) entry which is preliminary data.</text>
</comment>
<evidence type="ECO:0000259" key="2">
    <source>
        <dbReference type="SMART" id="SM00226"/>
    </source>
</evidence>
<accession>A0A255YRD9</accession>
<dbReference type="RefSeq" id="WP_094458480.1">
    <property type="nucleotide sequence ID" value="NZ_NOXU01000032.1"/>
</dbReference>
<feature type="domain" description="Phosphotyrosine protein phosphatase I" evidence="2">
    <location>
        <begin position="7"/>
        <end position="145"/>
    </location>
</feature>
<dbReference type="CDD" id="cd16345">
    <property type="entry name" value="LMWP_ArsC"/>
    <property type="match status" value="1"/>
</dbReference>
<proteinExistence type="predicted"/>